<proteinExistence type="predicted"/>
<dbReference type="CDD" id="cd20292">
    <property type="entry name" value="cupin_QdtA-like"/>
    <property type="match status" value="1"/>
</dbReference>
<organism evidence="2 3">
    <name type="scientific">Lentisphaera profundi</name>
    <dbReference type="NCBI Taxonomy" id="1658616"/>
    <lineage>
        <taxon>Bacteria</taxon>
        <taxon>Pseudomonadati</taxon>
        <taxon>Lentisphaerota</taxon>
        <taxon>Lentisphaeria</taxon>
        <taxon>Lentisphaerales</taxon>
        <taxon>Lentisphaeraceae</taxon>
        <taxon>Lentisphaera</taxon>
    </lineage>
</organism>
<dbReference type="Pfam" id="PF05523">
    <property type="entry name" value="FdtA"/>
    <property type="match status" value="1"/>
</dbReference>
<keyword evidence="3" id="KW-1185">Reference proteome</keyword>
<dbReference type="RefSeq" id="WP_274149889.1">
    <property type="nucleotide sequence ID" value="NZ_CP117811.1"/>
</dbReference>
<gene>
    <name evidence="2" type="ORF">PQO03_09590</name>
</gene>
<reference evidence="2 3" key="1">
    <citation type="submission" date="2023-02" db="EMBL/GenBank/DDBJ databases">
        <title>Genome sequence of Lentisphaera profundi SAORIC-696.</title>
        <authorList>
            <person name="Kim e."/>
            <person name="Cho J.-C."/>
            <person name="Choi A."/>
            <person name="Kang I."/>
        </authorList>
    </citation>
    <scope>NUCLEOTIDE SEQUENCE [LARGE SCALE GENOMIC DNA]</scope>
    <source>
        <strain evidence="2 3">SAORIC-696</strain>
    </source>
</reference>
<sequence>MLSKEILVKNSGWVELPQISDERDGVLNIMEVGKNIPFDIKRVYYINHLENCVSERGKHAHKALEQVIFCINGSFVLTLDDGEKQQDILMNRSNQGVILGVNLWHTMHDFSSGCVLLVVASDVYRESDYIRDYDEFKQYVENS</sequence>
<evidence type="ECO:0000313" key="3">
    <source>
        <dbReference type="Proteomes" id="UP001214250"/>
    </source>
</evidence>
<feature type="domain" description="Sugar 3,4-ketoisomerase QdtA cupin" evidence="1">
    <location>
        <begin position="10"/>
        <end position="140"/>
    </location>
</feature>
<dbReference type="Proteomes" id="UP001214250">
    <property type="component" value="Chromosome 1"/>
</dbReference>
<dbReference type="Gene3D" id="2.60.120.10">
    <property type="entry name" value="Jelly Rolls"/>
    <property type="match status" value="1"/>
</dbReference>
<dbReference type="SUPFAM" id="SSF51182">
    <property type="entry name" value="RmlC-like cupins"/>
    <property type="match status" value="1"/>
</dbReference>
<accession>A0ABY7VRW5</accession>
<dbReference type="InterPro" id="IPR014710">
    <property type="entry name" value="RmlC-like_jellyroll"/>
</dbReference>
<protein>
    <submittedName>
        <fullName evidence="2">FdtA/QdtA family cupin domain-containing protein</fullName>
    </submittedName>
</protein>
<evidence type="ECO:0000313" key="2">
    <source>
        <dbReference type="EMBL" id="WDE95965.1"/>
    </source>
</evidence>
<evidence type="ECO:0000259" key="1">
    <source>
        <dbReference type="Pfam" id="PF05523"/>
    </source>
</evidence>
<name>A0ABY7VRW5_9BACT</name>
<dbReference type="EMBL" id="CP117811">
    <property type="protein sequence ID" value="WDE95965.1"/>
    <property type="molecule type" value="Genomic_DNA"/>
</dbReference>
<dbReference type="InterPro" id="IPR008894">
    <property type="entry name" value="QdtA_cupin_dom"/>
</dbReference>
<dbReference type="InterPro" id="IPR011051">
    <property type="entry name" value="RmlC_Cupin_sf"/>
</dbReference>